<proteinExistence type="predicted"/>
<dbReference type="InterPro" id="IPR051147">
    <property type="entry name" value="CFAP_domain-containing"/>
</dbReference>
<evidence type="ECO:0000256" key="3">
    <source>
        <dbReference type="SAM" id="MobiDB-lite"/>
    </source>
</evidence>
<evidence type="ECO:0000256" key="2">
    <source>
        <dbReference type="SAM" id="Coils"/>
    </source>
</evidence>
<feature type="coiled-coil region" evidence="2">
    <location>
        <begin position="113"/>
        <end position="168"/>
    </location>
</feature>
<evidence type="ECO:0000313" key="6">
    <source>
        <dbReference type="Proteomes" id="UP001233172"/>
    </source>
</evidence>
<dbReference type="PANTHER" id="PTHR21683:SF18">
    <property type="entry name" value="COILED-COIL DOMAIN-CONTAINING PROTEIN 42 HOMOLOG"/>
    <property type="match status" value="1"/>
</dbReference>
<reference evidence="5" key="1">
    <citation type="journal article" date="2023" name="PLoS Negl. Trop. Dis.">
        <title>A genome sequence for Biomphalaria pfeifferi, the major vector snail for the human-infecting parasite Schistosoma mansoni.</title>
        <authorList>
            <person name="Bu L."/>
            <person name="Lu L."/>
            <person name="Laidemitt M.R."/>
            <person name="Zhang S.M."/>
            <person name="Mutuku M."/>
            <person name="Mkoji G."/>
            <person name="Steinauer M."/>
            <person name="Loker E.S."/>
        </authorList>
    </citation>
    <scope>NUCLEOTIDE SEQUENCE</scope>
    <source>
        <strain evidence="5">KasaAsao</strain>
    </source>
</reference>
<feature type="compositionally biased region" description="Low complexity" evidence="3">
    <location>
        <begin position="329"/>
        <end position="342"/>
    </location>
</feature>
<gene>
    <name evidence="5" type="ORF">Bpfe_029421</name>
</gene>
<accession>A0AAD8EWB5</accession>
<organism evidence="5 6">
    <name type="scientific">Biomphalaria pfeifferi</name>
    <name type="common">Bloodfluke planorb</name>
    <name type="synonym">Freshwater snail</name>
    <dbReference type="NCBI Taxonomy" id="112525"/>
    <lineage>
        <taxon>Eukaryota</taxon>
        <taxon>Metazoa</taxon>
        <taxon>Spiralia</taxon>
        <taxon>Lophotrochozoa</taxon>
        <taxon>Mollusca</taxon>
        <taxon>Gastropoda</taxon>
        <taxon>Heterobranchia</taxon>
        <taxon>Euthyneura</taxon>
        <taxon>Panpulmonata</taxon>
        <taxon>Hygrophila</taxon>
        <taxon>Lymnaeoidea</taxon>
        <taxon>Planorbidae</taxon>
        <taxon>Biomphalaria</taxon>
    </lineage>
</organism>
<dbReference type="AlphaFoldDB" id="A0AAD8EWB5"/>
<feature type="region of interest" description="Disordered" evidence="3">
    <location>
        <begin position="327"/>
        <end position="364"/>
    </location>
</feature>
<dbReference type="InterPro" id="IPR025252">
    <property type="entry name" value="DUF4200"/>
</dbReference>
<keyword evidence="1 2" id="KW-0175">Coiled coil</keyword>
<evidence type="ECO:0000313" key="5">
    <source>
        <dbReference type="EMBL" id="KAK0041149.1"/>
    </source>
</evidence>
<dbReference type="EMBL" id="JASAOG010000286">
    <property type="protein sequence ID" value="KAK0041149.1"/>
    <property type="molecule type" value="Genomic_DNA"/>
</dbReference>
<feature type="domain" description="DUF4200" evidence="4">
    <location>
        <begin position="60"/>
        <end position="177"/>
    </location>
</feature>
<dbReference type="Pfam" id="PF13863">
    <property type="entry name" value="DUF4200"/>
    <property type="match status" value="1"/>
</dbReference>
<name>A0AAD8EWB5_BIOPF</name>
<evidence type="ECO:0000259" key="4">
    <source>
        <dbReference type="Pfam" id="PF13863"/>
    </source>
</evidence>
<dbReference type="GO" id="GO:0005856">
    <property type="term" value="C:cytoskeleton"/>
    <property type="evidence" value="ECO:0007669"/>
    <property type="project" value="UniProtKB-ARBA"/>
</dbReference>
<comment type="caution">
    <text evidence="5">The sequence shown here is derived from an EMBL/GenBank/DDBJ whole genome shotgun (WGS) entry which is preliminary data.</text>
</comment>
<protein>
    <submittedName>
        <fullName evidence="5">Coiled-coil domain-containing protein 42</fullName>
    </submittedName>
</protein>
<evidence type="ECO:0000256" key="1">
    <source>
        <dbReference type="ARBA" id="ARBA00023054"/>
    </source>
</evidence>
<sequence length="364" mass="42447">MKMAVQGPYTLDLENQKKNIFVTQLHDREDEEDITAFPVVKESGDKLIESGINTLQKTLLLKKEVEIDKVNGLLDAKRYEFKQRIDNCAQRQLQLQKKQQQMKDRVAKFEKFIQENEAKRRRAIQKYQQEVRQREQKALEFSSLSDQLEQLKKRHKTLEAKLKAYKIFEQYLRSVVDAMPEDYLPSTEDKIKGLMMRYRTLSESNKGLVDNLETISDELEVCRKEYEVLNQEHQKSRLSNTSELSQLLEKQEVLQSRTEQMEQNYNMTSEDLRHKRTEVGIIFMAIDNIYDKCKKPTDLPLGKEDWDQKLNKIKDYLQEREGVAKIVQSATNSSTGSSSTEQTKARAKVKSASSLKVTIAQAPK</sequence>
<keyword evidence="6" id="KW-1185">Reference proteome</keyword>
<dbReference type="Proteomes" id="UP001233172">
    <property type="component" value="Unassembled WGS sequence"/>
</dbReference>
<reference evidence="5" key="2">
    <citation type="submission" date="2023-04" db="EMBL/GenBank/DDBJ databases">
        <authorList>
            <person name="Bu L."/>
            <person name="Lu L."/>
            <person name="Laidemitt M.R."/>
            <person name="Zhang S.M."/>
            <person name="Mutuku M."/>
            <person name="Mkoji G."/>
            <person name="Steinauer M."/>
            <person name="Loker E.S."/>
        </authorList>
    </citation>
    <scope>NUCLEOTIDE SEQUENCE</scope>
    <source>
        <strain evidence="5">KasaAsao</strain>
        <tissue evidence="5">Whole Snail</tissue>
    </source>
</reference>
<dbReference type="PANTHER" id="PTHR21683">
    <property type="entry name" value="COILED-COIL DOMAIN-CONTAINING PROTEIN 42 LIKE-2-LIKE-RELATED"/>
    <property type="match status" value="1"/>
</dbReference>
<feature type="coiled-coil region" evidence="2">
    <location>
        <begin position="212"/>
        <end position="264"/>
    </location>
</feature>